<gene>
    <name evidence="1" type="ORF">CKO21_08610</name>
</gene>
<name>A0A934QIB3_9PROT</name>
<reference evidence="1" key="2">
    <citation type="journal article" date="2020" name="Microorganisms">
        <title>Osmotic Adaptation and Compatible Solute Biosynthesis of Phototrophic Bacteria as Revealed from Genome Analyses.</title>
        <authorList>
            <person name="Imhoff J.F."/>
            <person name="Rahn T."/>
            <person name="Kunzel S."/>
            <person name="Keller A."/>
            <person name="Neulinger S.C."/>
        </authorList>
    </citation>
    <scope>NUCLEOTIDE SEQUENCE</scope>
    <source>
        <strain evidence="1">DSM 9154</strain>
    </source>
</reference>
<organism evidence="1 2">
    <name type="scientific">Rhodovibrio salinarum</name>
    <dbReference type="NCBI Taxonomy" id="1087"/>
    <lineage>
        <taxon>Bacteria</taxon>
        <taxon>Pseudomonadati</taxon>
        <taxon>Pseudomonadota</taxon>
        <taxon>Alphaproteobacteria</taxon>
        <taxon>Rhodospirillales</taxon>
        <taxon>Rhodovibrionaceae</taxon>
        <taxon>Rhodovibrio</taxon>
    </lineage>
</organism>
<sequence length="140" mass="14296">MPTPCITVHSLAHAEVALRAAAEADVTVTLLSAPGAAAYAGPGWFVQLLEQARPGYEHALASAYLDCGPRPGDVLAAYRAGVAGVIFTGQTAVAEKLHALAQAHGAAFRTDRPDALDLLDVADPKSAVAAFLGSTVAHGR</sequence>
<protein>
    <submittedName>
        <fullName evidence="1">Uncharacterized protein</fullName>
    </submittedName>
</protein>
<accession>A0A934QIB3</accession>
<comment type="caution">
    <text evidence="1">The sequence shown here is derived from an EMBL/GenBank/DDBJ whole genome shotgun (WGS) entry which is preliminary data.</text>
</comment>
<reference evidence="1" key="1">
    <citation type="submission" date="2017-08" db="EMBL/GenBank/DDBJ databases">
        <authorList>
            <person name="Imhoff J.F."/>
            <person name="Rahn T."/>
            <person name="Kuenzel S."/>
            <person name="Neulinger S.C."/>
        </authorList>
    </citation>
    <scope>NUCLEOTIDE SEQUENCE</scope>
    <source>
        <strain evidence="1">DSM 9154</strain>
    </source>
</reference>
<evidence type="ECO:0000313" key="2">
    <source>
        <dbReference type="Proteomes" id="UP000778970"/>
    </source>
</evidence>
<dbReference type="Proteomes" id="UP000778970">
    <property type="component" value="Unassembled WGS sequence"/>
</dbReference>
<evidence type="ECO:0000313" key="1">
    <source>
        <dbReference type="EMBL" id="MBK1697308.1"/>
    </source>
</evidence>
<keyword evidence="2" id="KW-1185">Reference proteome</keyword>
<dbReference type="EMBL" id="NRRE01000022">
    <property type="protein sequence ID" value="MBK1697308.1"/>
    <property type="molecule type" value="Genomic_DNA"/>
</dbReference>
<proteinExistence type="predicted"/>
<dbReference type="RefSeq" id="WP_051431954.1">
    <property type="nucleotide sequence ID" value="NZ_NRRE01000022.1"/>
</dbReference>
<dbReference type="AlphaFoldDB" id="A0A934QIB3"/>